<dbReference type="PANTHER" id="PTHR21503">
    <property type="entry name" value="F-BOX-CONTAINING HYPOTHETICAL PROTEIN C.ELEGANS"/>
    <property type="match status" value="1"/>
</dbReference>
<dbReference type="EMBL" id="GL380463">
    <property type="protein sequence ID" value="EGT56089.1"/>
    <property type="molecule type" value="Genomic_DNA"/>
</dbReference>
<evidence type="ECO:0000313" key="3">
    <source>
        <dbReference type="EMBL" id="EGT56089.1"/>
    </source>
</evidence>
<protein>
    <recommendedName>
        <fullName evidence="2">Sdz-33 F-box domain-containing protein</fullName>
    </recommendedName>
</protein>
<sequence length="341" mass="40517">MSFPCRYLFATLSKKSKRIAKNGLRRLSYTLKFQIKSDEVLIEIQKDGGVHSFDLIIVPTHLKDFECDASNQFCSKVDDIRESSIDLLSFLEDLFNISRFDLHTYHLPNDFTKQFLATVKRLRISIFKLIVVLENPDDEMFGWIMENCQDVKRLTNVCQTTENFRWDLQEPFLMEYLSLWYAPWLTVDHMTRLFMNCRFFELTSHQFTTDNLIQFVKVWMIDSNMEYFATMVNRNIGLAYILKDIEKEPVQRAFVENNLLEFEQNKAFKIRQECGKEAVVCVWEEEFIITVHFDNPNCDFWEEEELEEEELEGGAELVFEDEDSEDGDLEEEDEDDEEEDN</sequence>
<dbReference type="Pfam" id="PF07735">
    <property type="entry name" value="FBA_2"/>
    <property type="match status" value="1"/>
</dbReference>
<accession>G0PH63</accession>
<feature type="region of interest" description="Disordered" evidence="1">
    <location>
        <begin position="311"/>
        <end position="341"/>
    </location>
</feature>
<evidence type="ECO:0000259" key="2">
    <source>
        <dbReference type="Pfam" id="PF07735"/>
    </source>
</evidence>
<dbReference type="InterPro" id="IPR012885">
    <property type="entry name" value="F-box_Sdz-33"/>
</dbReference>
<feature type="domain" description="Sdz-33 F-box" evidence="2">
    <location>
        <begin position="175"/>
        <end position="224"/>
    </location>
</feature>
<gene>
    <name evidence="3" type="ORF">CAEBREN_04902</name>
</gene>
<keyword evidence="4" id="KW-1185">Reference proteome</keyword>
<proteinExistence type="predicted"/>
<dbReference type="Proteomes" id="UP000008068">
    <property type="component" value="Unassembled WGS sequence"/>
</dbReference>
<dbReference type="PANTHER" id="PTHR21503:SF8">
    <property type="entry name" value="F-BOX ASSOCIATED DOMAIN-CONTAINING PROTEIN-RELATED"/>
    <property type="match status" value="1"/>
</dbReference>
<dbReference type="HOGENOM" id="CLU_814397_0_0_1"/>
<dbReference type="AlphaFoldDB" id="G0PH63"/>
<dbReference type="OrthoDB" id="5911011at2759"/>
<name>G0PH63_CAEBE</name>
<organism evidence="4">
    <name type="scientific">Caenorhabditis brenneri</name>
    <name type="common">Nematode worm</name>
    <dbReference type="NCBI Taxonomy" id="135651"/>
    <lineage>
        <taxon>Eukaryota</taxon>
        <taxon>Metazoa</taxon>
        <taxon>Ecdysozoa</taxon>
        <taxon>Nematoda</taxon>
        <taxon>Chromadorea</taxon>
        <taxon>Rhabditida</taxon>
        <taxon>Rhabditina</taxon>
        <taxon>Rhabditomorpha</taxon>
        <taxon>Rhabditoidea</taxon>
        <taxon>Rhabditidae</taxon>
        <taxon>Peloderinae</taxon>
        <taxon>Caenorhabditis</taxon>
    </lineage>
</organism>
<reference evidence="4" key="1">
    <citation type="submission" date="2011-07" db="EMBL/GenBank/DDBJ databases">
        <authorList>
            <consortium name="Caenorhabditis brenneri Sequencing and Analysis Consortium"/>
            <person name="Wilson R.K."/>
        </authorList>
    </citation>
    <scope>NUCLEOTIDE SEQUENCE [LARGE SCALE GENOMIC DNA]</scope>
    <source>
        <strain evidence="4">PB2801</strain>
    </source>
</reference>
<evidence type="ECO:0000256" key="1">
    <source>
        <dbReference type="SAM" id="MobiDB-lite"/>
    </source>
</evidence>
<dbReference type="InParanoid" id="G0PH63"/>
<evidence type="ECO:0000313" key="4">
    <source>
        <dbReference type="Proteomes" id="UP000008068"/>
    </source>
</evidence>